<proteinExistence type="predicted"/>
<name>A0ABP8U081_9ACTN</name>
<dbReference type="Proteomes" id="UP001500212">
    <property type="component" value="Unassembled WGS sequence"/>
</dbReference>
<evidence type="ECO:0000313" key="2">
    <source>
        <dbReference type="Proteomes" id="UP001500212"/>
    </source>
</evidence>
<accession>A0ABP8U081</accession>
<comment type="caution">
    <text evidence="1">The sequence shown here is derived from an EMBL/GenBank/DDBJ whole genome shotgun (WGS) entry which is preliminary data.</text>
</comment>
<evidence type="ECO:0000313" key="1">
    <source>
        <dbReference type="EMBL" id="GAA4617988.1"/>
    </source>
</evidence>
<reference evidence="2" key="1">
    <citation type="journal article" date="2019" name="Int. J. Syst. Evol. Microbiol.">
        <title>The Global Catalogue of Microorganisms (GCM) 10K type strain sequencing project: providing services to taxonomists for standard genome sequencing and annotation.</title>
        <authorList>
            <consortium name="The Broad Institute Genomics Platform"/>
            <consortium name="The Broad Institute Genome Sequencing Center for Infectious Disease"/>
            <person name="Wu L."/>
            <person name="Ma J."/>
        </authorList>
    </citation>
    <scope>NUCLEOTIDE SEQUENCE [LARGE SCALE GENOMIC DNA]</scope>
    <source>
        <strain evidence="2">JCM 17938</strain>
    </source>
</reference>
<gene>
    <name evidence="1" type="ORF">GCM10023195_80550</name>
</gene>
<sequence>MIAVDGHSAGRSHLFVRYLTQAAGHPPPDLPAVTVVPSDPLTSHRVIATGPPEAGAVPAGPAIEDGYVAQIRVRRPRHVPERNP</sequence>
<organism evidence="1 2">
    <name type="scientific">Actinoallomurus liliacearum</name>
    <dbReference type="NCBI Taxonomy" id="1080073"/>
    <lineage>
        <taxon>Bacteria</taxon>
        <taxon>Bacillati</taxon>
        <taxon>Actinomycetota</taxon>
        <taxon>Actinomycetes</taxon>
        <taxon>Streptosporangiales</taxon>
        <taxon>Thermomonosporaceae</taxon>
        <taxon>Actinoallomurus</taxon>
    </lineage>
</organism>
<protein>
    <submittedName>
        <fullName evidence="1">Uncharacterized protein</fullName>
    </submittedName>
</protein>
<dbReference type="RefSeq" id="WP_345366198.1">
    <property type="nucleotide sequence ID" value="NZ_BAABHJ010000040.1"/>
</dbReference>
<keyword evidence="2" id="KW-1185">Reference proteome</keyword>
<dbReference type="EMBL" id="BAABHJ010000040">
    <property type="protein sequence ID" value="GAA4617988.1"/>
    <property type="molecule type" value="Genomic_DNA"/>
</dbReference>